<sequence length="346" mass="40050">MFNYIKIKEDSRVPKYKQIVDAIIDNISAGNLKMDDKIPSINLFSEEYLLSRDTVEKAYNILKERKVILSIRGKGYYITRTKLISKVNILFLINKLSSYKLRIYNSFVNSISGKAHTDLHIYHCEEDLFLNLLEKNRGAYDFYVIMPHFKTDELKHVSFTPEVIKAIDGIPKNKLIIMDNPISKIKGAFIEIYQDFENDIYNALQAGLTKISKYEKLIIAYPENSVYPYPKRILHGFRKFCIEHSIDFEVLEEIFDDIVLRKGDLFITIGESDLVNLVNQIRNQEFTLGEDIGVISYNDTPLKQLLGITCISTDFRAMGETAAHMIMDKKKGKVKNPFNFIDRNSL</sequence>
<reference evidence="5 6" key="1">
    <citation type="submission" date="2019-05" db="EMBL/GenBank/DDBJ databases">
        <title>Genome sequencing of F202Z8.</title>
        <authorList>
            <person name="Kwon Y.M."/>
        </authorList>
    </citation>
    <scope>NUCLEOTIDE SEQUENCE [LARGE SCALE GENOMIC DNA]</scope>
    <source>
        <strain evidence="5 6">F202Z8</strain>
    </source>
</reference>
<gene>
    <name evidence="5" type="ORF">FGM00_05450</name>
</gene>
<dbReference type="CDD" id="cd07377">
    <property type="entry name" value="WHTH_GntR"/>
    <property type="match status" value="1"/>
</dbReference>
<evidence type="ECO:0000256" key="3">
    <source>
        <dbReference type="ARBA" id="ARBA00023163"/>
    </source>
</evidence>
<dbReference type="EMBL" id="CP040710">
    <property type="protein sequence ID" value="QCX02296.1"/>
    <property type="molecule type" value="Genomic_DNA"/>
</dbReference>
<dbReference type="Proteomes" id="UP000310017">
    <property type="component" value="Chromosome"/>
</dbReference>
<dbReference type="Pfam" id="PF13377">
    <property type="entry name" value="Peripla_BP_3"/>
    <property type="match status" value="1"/>
</dbReference>
<dbReference type="InterPro" id="IPR046335">
    <property type="entry name" value="LacI/GalR-like_sensor"/>
</dbReference>
<keyword evidence="6" id="KW-1185">Reference proteome</keyword>
<dbReference type="PANTHER" id="PTHR38445">
    <property type="entry name" value="HTH-TYPE TRANSCRIPTIONAL REPRESSOR YTRA"/>
    <property type="match status" value="1"/>
</dbReference>
<evidence type="ECO:0000256" key="2">
    <source>
        <dbReference type="ARBA" id="ARBA00023125"/>
    </source>
</evidence>
<feature type="domain" description="HTH gntR-type" evidence="4">
    <location>
        <begin position="13"/>
        <end position="81"/>
    </location>
</feature>
<dbReference type="SUPFAM" id="SSF53822">
    <property type="entry name" value="Periplasmic binding protein-like I"/>
    <property type="match status" value="1"/>
</dbReference>
<dbReference type="Pfam" id="PF00392">
    <property type="entry name" value="GntR"/>
    <property type="match status" value="1"/>
</dbReference>
<evidence type="ECO:0000313" key="5">
    <source>
        <dbReference type="EMBL" id="QCX02296.1"/>
    </source>
</evidence>
<dbReference type="PANTHER" id="PTHR38445:SF10">
    <property type="entry name" value="GNTR-FAMILY TRANSCRIPTIONAL REGULATOR"/>
    <property type="match status" value="1"/>
</dbReference>
<evidence type="ECO:0000259" key="4">
    <source>
        <dbReference type="PROSITE" id="PS50949"/>
    </source>
</evidence>
<keyword evidence="3" id="KW-0804">Transcription</keyword>
<dbReference type="SUPFAM" id="SSF46785">
    <property type="entry name" value="Winged helix' DNA-binding domain"/>
    <property type="match status" value="1"/>
</dbReference>
<dbReference type="InterPro" id="IPR036388">
    <property type="entry name" value="WH-like_DNA-bd_sf"/>
</dbReference>
<dbReference type="Gene3D" id="1.10.10.10">
    <property type="entry name" value="Winged helix-like DNA-binding domain superfamily/Winged helix DNA-binding domain"/>
    <property type="match status" value="1"/>
</dbReference>
<proteinExistence type="predicted"/>
<evidence type="ECO:0000256" key="1">
    <source>
        <dbReference type="ARBA" id="ARBA00023015"/>
    </source>
</evidence>
<dbReference type="InterPro" id="IPR000524">
    <property type="entry name" value="Tscrpt_reg_HTH_GntR"/>
</dbReference>
<name>A0A5B7SUN6_9FLAO</name>
<keyword evidence="2" id="KW-0238">DNA-binding</keyword>
<dbReference type="InterPro" id="IPR028082">
    <property type="entry name" value="Peripla_BP_I"/>
</dbReference>
<dbReference type="InterPro" id="IPR036390">
    <property type="entry name" value="WH_DNA-bd_sf"/>
</dbReference>
<dbReference type="KEGG" id="asag:FGM00_05450"/>
<dbReference type="PROSITE" id="PS50949">
    <property type="entry name" value="HTH_GNTR"/>
    <property type="match status" value="1"/>
</dbReference>
<organism evidence="5 6">
    <name type="scientific">Aggregatimonas sangjinii</name>
    <dbReference type="NCBI Taxonomy" id="2583587"/>
    <lineage>
        <taxon>Bacteria</taxon>
        <taxon>Pseudomonadati</taxon>
        <taxon>Bacteroidota</taxon>
        <taxon>Flavobacteriia</taxon>
        <taxon>Flavobacteriales</taxon>
        <taxon>Flavobacteriaceae</taxon>
        <taxon>Aggregatimonas</taxon>
    </lineage>
</organism>
<evidence type="ECO:0000313" key="6">
    <source>
        <dbReference type="Proteomes" id="UP000310017"/>
    </source>
</evidence>
<dbReference type="GO" id="GO:0003677">
    <property type="term" value="F:DNA binding"/>
    <property type="evidence" value="ECO:0007669"/>
    <property type="project" value="UniProtKB-KW"/>
</dbReference>
<dbReference type="OrthoDB" id="742238at2"/>
<dbReference type="Gene3D" id="3.40.50.2300">
    <property type="match status" value="2"/>
</dbReference>
<protein>
    <submittedName>
        <fullName evidence="5">GntR family transcriptional regulator</fullName>
    </submittedName>
</protein>
<keyword evidence="1" id="KW-0805">Transcription regulation</keyword>
<dbReference type="SMART" id="SM00345">
    <property type="entry name" value="HTH_GNTR"/>
    <property type="match status" value="1"/>
</dbReference>
<dbReference type="AlphaFoldDB" id="A0A5B7SUN6"/>
<accession>A0A5B7SUN6</accession>
<dbReference type="GO" id="GO:0003700">
    <property type="term" value="F:DNA-binding transcription factor activity"/>
    <property type="evidence" value="ECO:0007669"/>
    <property type="project" value="InterPro"/>
</dbReference>